<organism evidence="7 8">
    <name type="scientific">Cochleicola gelatinilyticus</name>
    <dbReference type="NCBI Taxonomy" id="1763537"/>
    <lineage>
        <taxon>Bacteria</taxon>
        <taxon>Pseudomonadati</taxon>
        <taxon>Bacteroidota</taxon>
        <taxon>Flavobacteriia</taxon>
        <taxon>Flavobacteriales</taxon>
        <taxon>Flavobacteriaceae</taxon>
        <taxon>Cochleicola</taxon>
    </lineage>
</organism>
<protein>
    <recommendedName>
        <fullName evidence="9">Polysaccharide biosynthesis protein C-terminal domain-containing protein</fullName>
    </recommendedName>
</protein>
<evidence type="ECO:0000256" key="6">
    <source>
        <dbReference type="SAM" id="Phobius"/>
    </source>
</evidence>
<feature type="transmembrane region" description="Helical" evidence="6">
    <location>
        <begin position="51"/>
        <end position="76"/>
    </location>
</feature>
<keyword evidence="3 6" id="KW-0812">Transmembrane</keyword>
<feature type="transmembrane region" description="Helical" evidence="6">
    <location>
        <begin position="337"/>
        <end position="357"/>
    </location>
</feature>
<evidence type="ECO:0000256" key="4">
    <source>
        <dbReference type="ARBA" id="ARBA00022989"/>
    </source>
</evidence>
<name>A0A167J1A7_9FLAO</name>
<keyword evidence="8" id="KW-1185">Reference proteome</keyword>
<feature type="transmembrane region" description="Helical" evidence="6">
    <location>
        <begin position="20"/>
        <end position="39"/>
    </location>
</feature>
<evidence type="ECO:0000313" key="7">
    <source>
        <dbReference type="EMBL" id="OAB80226.1"/>
    </source>
</evidence>
<evidence type="ECO:0000256" key="2">
    <source>
        <dbReference type="ARBA" id="ARBA00022475"/>
    </source>
</evidence>
<evidence type="ECO:0008006" key="9">
    <source>
        <dbReference type="Google" id="ProtNLM"/>
    </source>
</evidence>
<feature type="transmembrane region" description="Helical" evidence="6">
    <location>
        <begin position="88"/>
        <end position="110"/>
    </location>
</feature>
<dbReference type="AlphaFoldDB" id="A0A167J1A7"/>
<sequence>MIKTNILSFLKSLSSNKSLILFDQALFSLFNFTSIFLLSKLADVDVFGTFVVFQSYIFFSFIFSTFFLSAPILVLLAKNWKERQSVYVSTLLSTNFIISFIIALLCYFFMKQQGIEVAFIYALLVPLLMSAFDIIKKYFFSSFKIDLKHAVIASTLLNVSFFIPVLILRESLSLSVILSLYAIAYAIATSYLIFILIYYRVLDLEFFNFSKERRIITSQIIHQHFNYSKWIILGGIAFWGYSQGLYIYAKALHVSDFGLSKVKTIQNILGIVNIFIISIENFYTPYFSNYIKNKPHQELRSLVKQLFQKNYLKILGLIIGVFIFAVVFYSLVYKIKYGAGFFIIVLFTITQLLLLAMRPYIISLKSVEVTYPFFIAHIIAVLTMLGAGYVLIDRFEYTGMAATFILCNIMYAIVIGYFYFRKVVVVGHHNTQTKN</sequence>
<evidence type="ECO:0000256" key="5">
    <source>
        <dbReference type="ARBA" id="ARBA00023136"/>
    </source>
</evidence>
<evidence type="ECO:0000256" key="1">
    <source>
        <dbReference type="ARBA" id="ARBA00004651"/>
    </source>
</evidence>
<comment type="caution">
    <text evidence="7">The sequence shown here is derived from an EMBL/GenBank/DDBJ whole genome shotgun (WGS) entry which is preliminary data.</text>
</comment>
<dbReference type="GO" id="GO:0005886">
    <property type="term" value="C:plasma membrane"/>
    <property type="evidence" value="ECO:0007669"/>
    <property type="project" value="UniProtKB-SubCell"/>
</dbReference>
<feature type="transmembrane region" description="Helical" evidence="6">
    <location>
        <begin position="147"/>
        <end position="168"/>
    </location>
</feature>
<dbReference type="STRING" id="1763537.ULVI_05685"/>
<reference evidence="7 8" key="1">
    <citation type="submission" date="2016-02" db="EMBL/GenBank/DDBJ databases">
        <title>Ulvibacter sp. LPB0005, isolated from Thais luteostoma.</title>
        <authorList>
            <person name="Shin S.-K."/>
            <person name="Yi H."/>
        </authorList>
    </citation>
    <scope>NUCLEOTIDE SEQUENCE [LARGE SCALE GENOMIC DNA]</scope>
    <source>
        <strain evidence="7 8">LPB0005</strain>
    </source>
</reference>
<proteinExistence type="predicted"/>
<dbReference type="InterPro" id="IPR050833">
    <property type="entry name" value="Poly_Biosynth_Transport"/>
</dbReference>
<keyword evidence="2" id="KW-1003">Cell membrane</keyword>
<feature type="transmembrane region" description="Helical" evidence="6">
    <location>
        <begin position="311"/>
        <end position="331"/>
    </location>
</feature>
<keyword evidence="5 6" id="KW-0472">Membrane</keyword>
<evidence type="ECO:0000256" key="3">
    <source>
        <dbReference type="ARBA" id="ARBA00022692"/>
    </source>
</evidence>
<feature type="transmembrane region" description="Helical" evidence="6">
    <location>
        <begin position="369"/>
        <end position="392"/>
    </location>
</feature>
<feature type="transmembrane region" description="Helical" evidence="6">
    <location>
        <begin position="116"/>
        <end position="135"/>
    </location>
</feature>
<dbReference type="PANTHER" id="PTHR30250:SF11">
    <property type="entry name" value="O-ANTIGEN TRANSPORTER-RELATED"/>
    <property type="match status" value="1"/>
</dbReference>
<feature type="transmembrane region" description="Helical" evidence="6">
    <location>
        <begin position="174"/>
        <end position="199"/>
    </location>
</feature>
<feature type="transmembrane region" description="Helical" evidence="6">
    <location>
        <begin position="230"/>
        <end position="248"/>
    </location>
</feature>
<accession>A0A167J1A7</accession>
<gene>
    <name evidence="7" type="ORF">ULVI_05685</name>
</gene>
<dbReference type="EMBL" id="LRXL01000026">
    <property type="protein sequence ID" value="OAB80226.1"/>
    <property type="molecule type" value="Genomic_DNA"/>
</dbReference>
<feature type="transmembrane region" description="Helical" evidence="6">
    <location>
        <begin position="268"/>
        <end position="291"/>
    </location>
</feature>
<feature type="transmembrane region" description="Helical" evidence="6">
    <location>
        <begin position="398"/>
        <end position="420"/>
    </location>
</feature>
<evidence type="ECO:0000313" key="8">
    <source>
        <dbReference type="Proteomes" id="UP000077013"/>
    </source>
</evidence>
<keyword evidence="4 6" id="KW-1133">Transmembrane helix</keyword>
<dbReference type="PANTHER" id="PTHR30250">
    <property type="entry name" value="PST FAMILY PREDICTED COLANIC ACID TRANSPORTER"/>
    <property type="match status" value="1"/>
</dbReference>
<comment type="subcellular location">
    <subcellularLocation>
        <location evidence="1">Cell membrane</location>
        <topology evidence="1">Multi-pass membrane protein</topology>
    </subcellularLocation>
</comment>
<dbReference type="Proteomes" id="UP000077013">
    <property type="component" value="Unassembled WGS sequence"/>
</dbReference>